<dbReference type="PRINTS" id="PR00261">
    <property type="entry name" value="LDLRECEPTOR"/>
</dbReference>
<keyword evidence="2 10" id="KW-0732">Signal</keyword>
<sequence length="758" mass="82140">MLTSSVVVLLALSAFLPGVVHALPNGAPSGACVRIFPEGHRTDSQPLEDSPFSLNVSSFGGQYAPGETYRLTLSGSGDFRGLLVQARSIADNSPVGSFENISALTRLSSCNRADSAITHSSRVDKTSVELSFTAPPAGTGPFRFQYAVVDTFAVFYAPIMSDIIREAERPTQPPPPCLHNGVIYSDGDTFPAGDGCNTCFCASGTVGCTLAFCPGCRDGQVRLVDGNATSGRVELCYNNTWGTVCDDFWDVEDARVVCRQLGLPYLTPLALDFAEFNEGMGPILLDDLHCDGDEMSLLECPHIGIRNHNCGHHEDAGVICSNDITQCFYNNVTYAEGEGFPDIDGCNNCTCRSGSLRCTEVYCPAPCSEGTFPCDYETFRSCFPNRFRCDGFIDCDSDGSDELNCPPPISTTCVYNNVTYGEDEQFLEGDGCNNCTCRRGNVRCTEYFCPGTCEENEFRCIAGFFRPCAPRCDGREDCFDGSDEENCPTLAPADCYDGQVRLVDGNVTSGRVELCFNQTWGTVCDDDWDSADATVVCRQLGLSSHFPMALSFAHFGPGRGPIHLDDLGCNGNEVSLLECPHIGVGNHNCRHLEDAGVDCLESLISCEDEQVRLVGGGTGAEGRVELCYNNTWGTVCDDFWDVEDARVVCRQLGLPFQFPFARSFAHYGPGQGPIYLDDLDCSGHEISLLECPHIGVGNHNCGHLEDAGVYCSTEVPPPSFVCETGQIRLVNGSNTTEGRVEVCFNNTWGTVCDDTWGR</sequence>
<feature type="domain" description="VWFC" evidence="11">
    <location>
        <begin position="175"/>
        <end position="246"/>
    </location>
</feature>
<dbReference type="SUPFAM" id="SSF56487">
    <property type="entry name" value="SRCR-like"/>
    <property type="match status" value="4"/>
</dbReference>
<keyword evidence="14" id="KW-0675">Receptor</keyword>
<keyword evidence="6 9" id="KW-1015">Disulfide bond</keyword>
<feature type="disulfide bond" evidence="8">
    <location>
        <begin position="460"/>
        <end position="478"/>
    </location>
</feature>
<evidence type="ECO:0000256" key="5">
    <source>
        <dbReference type="ARBA" id="ARBA00022825"/>
    </source>
</evidence>
<dbReference type="SMART" id="SM00215">
    <property type="entry name" value="VWC_out"/>
    <property type="match status" value="2"/>
</dbReference>
<keyword evidence="15" id="KW-1185">Reference proteome</keyword>
<dbReference type="Pfam" id="PF00530">
    <property type="entry name" value="SRCR"/>
    <property type="match status" value="3"/>
</dbReference>
<dbReference type="Gene3D" id="4.10.400.10">
    <property type="entry name" value="Low-density Lipoprotein Receptor"/>
    <property type="match status" value="2"/>
</dbReference>
<keyword evidence="4" id="KW-0378">Hydrolase</keyword>
<gene>
    <name evidence="14" type="ORF">GBAR_LOCUS4593</name>
</gene>
<feature type="disulfide bond" evidence="8">
    <location>
        <begin position="472"/>
        <end position="487"/>
    </location>
</feature>
<evidence type="ECO:0000259" key="13">
    <source>
        <dbReference type="PROSITE" id="PS51019"/>
    </source>
</evidence>
<feature type="chain" id="PRO_5041409130" evidence="10">
    <location>
        <begin position="23"/>
        <end position="758"/>
    </location>
</feature>
<feature type="domain" description="VWFC" evidence="11">
    <location>
        <begin position="411"/>
        <end position="473"/>
    </location>
</feature>
<dbReference type="EMBL" id="CASHTH010000666">
    <property type="protein sequence ID" value="CAI8006183.1"/>
    <property type="molecule type" value="Genomic_DNA"/>
</dbReference>
<evidence type="ECO:0000256" key="7">
    <source>
        <dbReference type="ARBA" id="ARBA00023180"/>
    </source>
</evidence>
<reference evidence="14" key="1">
    <citation type="submission" date="2023-03" db="EMBL/GenBank/DDBJ databases">
        <authorList>
            <person name="Steffen K."/>
            <person name="Cardenas P."/>
        </authorList>
    </citation>
    <scope>NUCLEOTIDE SEQUENCE</scope>
</reference>
<protein>
    <submittedName>
        <fullName evidence="14">Scavenger receptor cysteine-rich type 1 protein M160</fullName>
    </submittedName>
</protein>
<dbReference type="GO" id="GO:0008236">
    <property type="term" value="F:serine-type peptidase activity"/>
    <property type="evidence" value="ECO:0007669"/>
    <property type="project" value="UniProtKB-KW"/>
</dbReference>
<feature type="disulfide bond" evidence="9">
    <location>
        <begin position="681"/>
        <end position="691"/>
    </location>
</feature>
<dbReference type="Gene3D" id="3.10.250.10">
    <property type="entry name" value="SRCR-like domain"/>
    <property type="match status" value="4"/>
</dbReference>
<name>A0AA35R8G9_GEOBA</name>
<dbReference type="Pfam" id="PF02014">
    <property type="entry name" value="Reeler"/>
    <property type="match status" value="1"/>
</dbReference>
<dbReference type="PROSITE" id="PS51019">
    <property type="entry name" value="REELIN"/>
    <property type="match status" value="1"/>
</dbReference>
<dbReference type="Proteomes" id="UP001174909">
    <property type="component" value="Unassembled WGS sequence"/>
</dbReference>
<dbReference type="InterPro" id="IPR001007">
    <property type="entry name" value="VWF_dom"/>
</dbReference>
<evidence type="ECO:0000256" key="2">
    <source>
        <dbReference type="ARBA" id="ARBA00022729"/>
    </source>
</evidence>
<dbReference type="InterPro" id="IPR036772">
    <property type="entry name" value="SRCR-like_dom_sf"/>
</dbReference>
<dbReference type="CDD" id="cd08544">
    <property type="entry name" value="Reeler"/>
    <property type="match status" value="1"/>
</dbReference>
<keyword evidence="1" id="KW-0645">Protease</keyword>
<evidence type="ECO:0000256" key="4">
    <source>
        <dbReference type="ARBA" id="ARBA00022801"/>
    </source>
</evidence>
<dbReference type="GO" id="GO:0016020">
    <property type="term" value="C:membrane"/>
    <property type="evidence" value="ECO:0007669"/>
    <property type="project" value="InterPro"/>
</dbReference>
<proteinExistence type="predicted"/>
<dbReference type="SMART" id="SM00214">
    <property type="entry name" value="VWC"/>
    <property type="match status" value="3"/>
</dbReference>
<evidence type="ECO:0000256" key="8">
    <source>
        <dbReference type="PROSITE-ProRule" id="PRU00124"/>
    </source>
</evidence>
<evidence type="ECO:0000313" key="14">
    <source>
        <dbReference type="EMBL" id="CAI8006183.1"/>
    </source>
</evidence>
<evidence type="ECO:0000313" key="15">
    <source>
        <dbReference type="Proteomes" id="UP001174909"/>
    </source>
</evidence>
<dbReference type="Gene3D" id="2.10.70.10">
    <property type="entry name" value="Complement Module, domain 1"/>
    <property type="match status" value="3"/>
</dbReference>
<dbReference type="Gene3D" id="2.60.40.4060">
    <property type="entry name" value="Reeler domain"/>
    <property type="match status" value="1"/>
</dbReference>
<keyword evidence="5" id="KW-0720">Serine protease</keyword>
<evidence type="ECO:0000256" key="3">
    <source>
        <dbReference type="ARBA" id="ARBA00022737"/>
    </source>
</evidence>
<dbReference type="SMART" id="SM00192">
    <property type="entry name" value="LDLa"/>
    <property type="match status" value="2"/>
</dbReference>
<evidence type="ECO:0000256" key="1">
    <source>
        <dbReference type="ARBA" id="ARBA00022670"/>
    </source>
</evidence>
<dbReference type="PRINTS" id="PR00258">
    <property type="entry name" value="SPERACTRCPTR"/>
</dbReference>
<evidence type="ECO:0000256" key="10">
    <source>
        <dbReference type="SAM" id="SignalP"/>
    </source>
</evidence>
<dbReference type="InterPro" id="IPR002172">
    <property type="entry name" value="LDrepeatLR_classA_rpt"/>
</dbReference>
<dbReference type="InterPro" id="IPR002861">
    <property type="entry name" value="Reeler_dom"/>
</dbReference>
<dbReference type="Pfam" id="PF00057">
    <property type="entry name" value="Ldl_recept_a"/>
    <property type="match status" value="1"/>
</dbReference>
<dbReference type="PROSITE" id="PS50287">
    <property type="entry name" value="SRCR_2"/>
    <property type="match status" value="4"/>
</dbReference>
<feature type="domain" description="SRCR" evidence="12">
    <location>
        <begin position="611"/>
        <end position="712"/>
    </location>
</feature>
<dbReference type="PROSITE" id="PS50068">
    <property type="entry name" value="LDLRA_2"/>
    <property type="match status" value="2"/>
</dbReference>
<dbReference type="SUPFAM" id="SSF57603">
    <property type="entry name" value="FnI-like domain"/>
    <property type="match status" value="3"/>
</dbReference>
<dbReference type="PROSITE" id="PS00420">
    <property type="entry name" value="SRCR_1"/>
    <property type="match status" value="1"/>
</dbReference>
<dbReference type="FunFam" id="3.10.250.10:FF:000006">
    <property type="entry name" value="neurotrypsin isoform X2"/>
    <property type="match status" value="3"/>
</dbReference>
<evidence type="ECO:0000259" key="11">
    <source>
        <dbReference type="PROSITE" id="PS50184"/>
    </source>
</evidence>
<feature type="disulfide bond" evidence="9">
    <location>
        <begin position="569"/>
        <end position="579"/>
    </location>
</feature>
<feature type="domain" description="SRCR" evidence="12">
    <location>
        <begin position="221"/>
        <end position="321"/>
    </location>
</feature>
<dbReference type="PANTHER" id="PTHR48071:SF18">
    <property type="entry name" value="DELETED IN MALIGNANT BRAIN TUMORS 1 PROTEIN-RELATED"/>
    <property type="match status" value="1"/>
</dbReference>
<dbReference type="CDD" id="cd00112">
    <property type="entry name" value="LDLa"/>
    <property type="match status" value="2"/>
</dbReference>
<feature type="domain" description="SRCR" evidence="12">
    <location>
        <begin position="500"/>
        <end position="600"/>
    </location>
</feature>
<feature type="domain" description="SRCR" evidence="12">
    <location>
        <begin position="727"/>
        <end position="758"/>
    </location>
</feature>
<evidence type="ECO:0000256" key="6">
    <source>
        <dbReference type="ARBA" id="ARBA00023157"/>
    </source>
</evidence>
<dbReference type="SUPFAM" id="SSF57424">
    <property type="entry name" value="LDL receptor-like module"/>
    <property type="match status" value="2"/>
</dbReference>
<feature type="domain" description="Reelin" evidence="13">
    <location>
        <begin position="17"/>
        <end position="180"/>
    </location>
</feature>
<comment type="caution">
    <text evidence="9">Lacks conserved residue(s) required for the propagation of feature annotation.</text>
</comment>
<feature type="signal peptide" evidence="10">
    <location>
        <begin position="1"/>
        <end position="22"/>
    </location>
</feature>
<dbReference type="AlphaFoldDB" id="A0AA35R8G9"/>
<dbReference type="PROSITE" id="PS50184">
    <property type="entry name" value="VWFC_2"/>
    <property type="match status" value="2"/>
</dbReference>
<dbReference type="InterPro" id="IPR042307">
    <property type="entry name" value="Reeler_sf"/>
</dbReference>
<keyword evidence="3" id="KW-0677">Repeat</keyword>
<evidence type="ECO:0000256" key="9">
    <source>
        <dbReference type="PROSITE-ProRule" id="PRU00196"/>
    </source>
</evidence>
<organism evidence="14 15">
    <name type="scientific">Geodia barretti</name>
    <name type="common">Barrett's horny sponge</name>
    <dbReference type="NCBI Taxonomy" id="519541"/>
    <lineage>
        <taxon>Eukaryota</taxon>
        <taxon>Metazoa</taxon>
        <taxon>Porifera</taxon>
        <taxon>Demospongiae</taxon>
        <taxon>Heteroscleromorpha</taxon>
        <taxon>Tetractinellida</taxon>
        <taxon>Astrophorina</taxon>
        <taxon>Geodiidae</taxon>
        <taxon>Geodia</taxon>
    </lineage>
</organism>
<dbReference type="GO" id="GO:0006508">
    <property type="term" value="P:proteolysis"/>
    <property type="evidence" value="ECO:0007669"/>
    <property type="project" value="UniProtKB-KW"/>
</dbReference>
<dbReference type="PANTHER" id="PTHR48071">
    <property type="entry name" value="SRCR DOMAIN-CONTAINING PROTEIN"/>
    <property type="match status" value="1"/>
</dbReference>
<dbReference type="SMART" id="SM00202">
    <property type="entry name" value="SR"/>
    <property type="match status" value="3"/>
</dbReference>
<feature type="disulfide bond" evidence="9">
    <location>
        <begin position="290"/>
        <end position="300"/>
    </location>
</feature>
<keyword evidence="7" id="KW-0325">Glycoprotein</keyword>
<accession>A0AA35R8G9</accession>
<dbReference type="InterPro" id="IPR001190">
    <property type="entry name" value="SRCR"/>
</dbReference>
<comment type="caution">
    <text evidence="14">The sequence shown here is derived from an EMBL/GenBank/DDBJ whole genome shotgun (WGS) entry which is preliminary data.</text>
</comment>
<evidence type="ECO:0000259" key="12">
    <source>
        <dbReference type="PROSITE" id="PS50287"/>
    </source>
</evidence>
<dbReference type="InterPro" id="IPR036055">
    <property type="entry name" value="LDL_receptor-like_sf"/>
</dbReference>